<feature type="region of interest" description="Disordered" evidence="4">
    <location>
        <begin position="521"/>
        <end position="546"/>
    </location>
</feature>
<evidence type="ECO:0000313" key="7">
    <source>
        <dbReference type="Proteomes" id="UP001239445"/>
    </source>
</evidence>
<dbReference type="Gene3D" id="3.40.50.1820">
    <property type="entry name" value="alpha/beta hydrolase"/>
    <property type="match status" value="1"/>
</dbReference>
<proteinExistence type="inferred from homology"/>
<comment type="caution">
    <text evidence="6">The sequence shown here is derived from an EMBL/GenBank/DDBJ whole genome shotgun (WGS) entry which is preliminary data.</text>
</comment>
<keyword evidence="7" id="KW-1185">Reference proteome</keyword>
<gene>
    <name evidence="6" type="ORF">QBC47DRAFT_419720</name>
</gene>
<dbReference type="GO" id="GO:0016787">
    <property type="term" value="F:hydrolase activity"/>
    <property type="evidence" value="ECO:0007669"/>
    <property type="project" value="UniProtKB-KW"/>
</dbReference>
<dbReference type="InterPro" id="IPR050309">
    <property type="entry name" value="Type-B_Carboxylest/Lipase"/>
</dbReference>
<feature type="compositionally biased region" description="Basic and acidic residues" evidence="4">
    <location>
        <begin position="522"/>
        <end position="534"/>
    </location>
</feature>
<evidence type="ECO:0000256" key="4">
    <source>
        <dbReference type="SAM" id="MobiDB-lite"/>
    </source>
</evidence>
<name>A0AAJ0BSQ8_9PEZI</name>
<evidence type="ECO:0000256" key="1">
    <source>
        <dbReference type="ARBA" id="ARBA00005964"/>
    </source>
</evidence>
<dbReference type="InterPro" id="IPR002018">
    <property type="entry name" value="CarbesteraseB"/>
</dbReference>
<evidence type="ECO:0000313" key="6">
    <source>
        <dbReference type="EMBL" id="KAK1761331.1"/>
    </source>
</evidence>
<dbReference type="EMBL" id="MU839827">
    <property type="protein sequence ID" value="KAK1761331.1"/>
    <property type="molecule type" value="Genomic_DNA"/>
</dbReference>
<dbReference type="Pfam" id="PF00135">
    <property type="entry name" value="COesterase"/>
    <property type="match status" value="1"/>
</dbReference>
<feature type="compositionally biased region" description="Basic residues" evidence="4">
    <location>
        <begin position="1"/>
        <end position="14"/>
    </location>
</feature>
<feature type="domain" description="Carboxylesterase type B" evidence="5">
    <location>
        <begin position="18"/>
        <end position="514"/>
    </location>
</feature>
<dbReference type="PANTHER" id="PTHR11559">
    <property type="entry name" value="CARBOXYLESTERASE"/>
    <property type="match status" value="1"/>
</dbReference>
<accession>A0AAJ0BSQ8</accession>
<evidence type="ECO:0000256" key="2">
    <source>
        <dbReference type="ARBA" id="ARBA00022801"/>
    </source>
</evidence>
<protein>
    <recommendedName>
        <fullName evidence="3">Carboxylic ester hydrolase</fullName>
        <ecNumber evidence="3">3.1.1.-</ecNumber>
    </recommendedName>
</protein>
<evidence type="ECO:0000259" key="5">
    <source>
        <dbReference type="Pfam" id="PF00135"/>
    </source>
</evidence>
<dbReference type="InterPro" id="IPR029058">
    <property type="entry name" value="AB_hydrolase_fold"/>
</dbReference>
<dbReference type="Proteomes" id="UP001239445">
    <property type="component" value="Unassembled WGS sequence"/>
</dbReference>
<dbReference type="AlphaFoldDB" id="A0AAJ0BSQ8"/>
<organism evidence="6 7">
    <name type="scientific">Echria macrotheca</name>
    <dbReference type="NCBI Taxonomy" id="438768"/>
    <lineage>
        <taxon>Eukaryota</taxon>
        <taxon>Fungi</taxon>
        <taxon>Dikarya</taxon>
        <taxon>Ascomycota</taxon>
        <taxon>Pezizomycotina</taxon>
        <taxon>Sordariomycetes</taxon>
        <taxon>Sordariomycetidae</taxon>
        <taxon>Sordariales</taxon>
        <taxon>Schizotheciaceae</taxon>
        <taxon>Echria</taxon>
    </lineage>
</organism>
<reference evidence="6" key="1">
    <citation type="submission" date="2023-06" db="EMBL/GenBank/DDBJ databases">
        <title>Genome-scale phylogeny and comparative genomics of the fungal order Sordariales.</title>
        <authorList>
            <consortium name="Lawrence Berkeley National Laboratory"/>
            <person name="Hensen N."/>
            <person name="Bonometti L."/>
            <person name="Westerberg I."/>
            <person name="Brannstrom I.O."/>
            <person name="Guillou S."/>
            <person name="Cros-Aarteil S."/>
            <person name="Calhoun S."/>
            <person name="Haridas S."/>
            <person name="Kuo A."/>
            <person name="Mondo S."/>
            <person name="Pangilinan J."/>
            <person name="Riley R."/>
            <person name="Labutti K."/>
            <person name="Andreopoulos B."/>
            <person name="Lipzen A."/>
            <person name="Chen C."/>
            <person name="Yanf M."/>
            <person name="Daum C."/>
            <person name="Ng V."/>
            <person name="Clum A."/>
            <person name="Steindorff A."/>
            <person name="Ohm R."/>
            <person name="Martin F."/>
            <person name="Silar P."/>
            <person name="Natvig D."/>
            <person name="Lalanne C."/>
            <person name="Gautier V."/>
            <person name="Ament-Velasquez S.L."/>
            <person name="Kruys A."/>
            <person name="Hutchinson M.I."/>
            <person name="Powell A.J."/>
            <person name="Barry K."/>
            <person name="Miller A.N."/>
            <person name="Grigoriev I.V."/>
            <person name="Debuchy R."/>
            <person name="Gladieux P."/>
            <person name="Thoren M.H."/>
            <person name="Johannesson H."/>
        </authorList>
    </citation>
    <scope>NUCLEOTIDE SEQUENCE</scope>
    <source>
        <strain evidence="6">PSN4</strain>
    </source>
</reference>
<evidence type="ECO:0000256" key="3">
    <source>
        <dbReference type="RuleBase" id="RU361235"/>
    </source>
</evidence>
<dbReference type="InterPro" id="IPR019826">
    <property type="entry name" value="Carboxylesterase_B_AS"/>
</dbReference>
<comment type="similarity">
    <text evidence="1 3">Belongs to the type-B carboxylesterase/lipase family.</text>
</comment>
<feature type="region of interest" description="Disordered" evidence="4">
    <location>
        <begin position="1"/>
        <end position="20"/>
    </location>
</feature>
<dbReference type="SUPFAM" id="SSF53474">
    <property type="entry name" value="alpha/beta-Hydrolases"/>
    <property type="match status" value="1"/>
</dbReference>
<sequence>MSPPVHHHPKKPGTSRRPTVTLRQGRYNGTVIAASTAFAKALDAFRGIPYAQSTAAHNRFRPPQPLPPSDRVFDALEFGKTCPRDGYLRADMSEDCLNLNVYRPAGTTAKKLPVIVYVHGGAFNTGCGIERNMAAFVSWAADPMVAVNFNYRVGPLGFLPSDLTAKEDLLNLGLRDQQLLFQWVQENIAAFGGDPDNVTIMGLSAGAHSVGHHLMYYADHPPAPFAKAILESGATTARAVFLPTHPRHLIQFREFLAAANVNVPEEEVFDRLRQTPLIDIVKASRIVWDKYADSVTWPFQPVIDAPHGLANSSQPRLNSSDAAAIIPDLPITSWRSGRNLRIPVLTGYNTNEGTIFIPHAADTNAEFRHFFQNLIPSLSEADLDALERLYPDPVTDPSSPYRTVPDGKGRQFARLDAAYSHYAYICPVLQTAHFLSTDEQNKNPVYVYRYAARGAFGTANHGDEAPVVAHDMGLLGGKGMEGLRAVADAMHGAWAKFVVSKSGDLKEANWPVYKSPFPQEQADEKWKGTVKRGETPGGDRGQKMVFGEGNDERTVLAVPHLKWKGMKEKGVNVKVNKGVPAQVEGLTDVEMAACRFWWGRVELSEGLGTGKGLVKPRAKL</sequence>
<dbReference type="PROSITE" id="PS00122">
    <property type="entry name" value="CARBOXYLESTERASE_B_1"/>
    <property type="match status" value="1"/>
</dbReference>
<keyword evidence="2 3" id="KW-0378">Hydrolase</keyword>
<dbReference type="EC" id="3.1.1.-" evidence="3"/>